<keyword evidence="1" id="KW-0560">Oxidoreductase</keyword>
<evidence type="ECO:0000259" key="3">
    <source>
        <dbReference type="Pfam" id="PF22725"/>
    </source>
</evidence>
<dbReference type="SUPFAM" id="SSF51735">
    <property type="entry name" value="NAD(P)-binding Rossmann-fold domains"/>
    <property type="match status" value="1"/>
</dbReference>
<protein>
    <submittedName>
        <fullName evidence="4">Gfo/Idh/MocA family oxidoreductase</fullName>
    </submittedName>
</protein>
<dbReference type="Proteomes" id="UP000441389">
    <property type="component" value="Unassembled WGS sequence"/>
</dbReference>
<evidence type="ECO:0000256" key="1">
    <source>
        <dbReference type="ARBA" id="ARBA00023002"/>
    </source>
</evidence>
<dbReference type="Gene3D" id="3.40.50.720">
    <property type="entry name" value="NAD(P)-binding Rossmann-like Domain"/>
    <property type="match status" value="1"/>
</dbReference>
<dbReference type="SUPFAM" id="SSF55347">
    <property type="entry name" value="Glyceraldehyde-3-phosphate dehydrogenase-like, C-terminal domain"/>
    <property type="match status" value="1"/>
</dbReference>
<dbReference type="InterPro" id="IPR055170">
    <property type="entry name" value="GFO_IDH_MocA-like_dom"/>
</dbReference>
<dbReference type="Pfam" id="PF22725">
    <property type="entry name" value="GFO_IDH_MocA_C3"/>
    <property type="match status" value="1"/>
</dbReference>
<evidence type="ECO:0000259" key="2">
    <source>
        <dbReference type="Pfam" id="PF01408"/>
    </source>
</evidence>
<dbReference type="Pfam" id="PF01408">
    <property type="entry name" value="GFO_IDH_MocA"/>
    <property type="match status" value="1"/>
</dbReference>
<dbReference type="AlphaFoldDB" id="A0A6I4J3L6"/>
<dbReference type="Gene3D" id="3.30.360.10">
    <property type="entry name" value="Dihydrodipicolinate Reductase, domain 2"/>
    <property type="match status" value="1"/>
</dbReference>
<dbReference type="GO" id="GO:0016491">
    <property type="term" value="F:oxidoreductase activity"/>
    <property type="evidence" value="ECO:0007669"/>
    <property type="project" value="UniProtKB-KW"/>
</dbReference>
<dbReference type="RefSeq" id="WP_157028305.1">
    <property type="nucleotide sequence ID" value="NZ_WQMS01000020.1"/>
</dbReference>
<comment type="caution">
    <text evidence="4">The sequence shown here is derived from an EMBL/GenBank/DDBJ whole genome shotgun (WGS) entry which is preliminary data.</text>
</comment>
<gene>
    <name evidence="4" type="ORF">GON01_15520</name>
</gene>
<accession>A0A6I4J3L6</accession>
<dbReference type="PANTHER" id="PTHR43818:SF11">
    <property type="entry name" value="BCDNA.GH03377"/>
    <property type="match status" value="1"/>
</dbReference>
<evidence type="ECO:0000313" key="5">
    <source>
        <dbReference type="Proteomes" id="UP000441389"/>
    </source>
</evidence>
<proteinExistence type="predicted"/>
<dbReference type="InterPro" id="IPR050463">
    <property type="entry name" value="Gfo/Idh/MocA_oxidrdct_glycsds"/>
</dbReference>
<dbReference type="InterPro" id="IPR036291">
    <property type="entry name" value="NAD(P)-bd_dom_sf"/>
</dbReference>
<evidence type="ECO:0000313" key="4">
    <source>
        <dbReference type="EMBL" id="MVO79342.1"/>
    </source>
</evidence>
<dbReference type="GO" id="GO:0000166">
    <property type="term" value="F:nucleotide binding"/>
    <property type="evidence" value="ECO:0007669"/>
    <property type="project" value="InterPro"/>
</dbReference>
<sequence length="323" mass="34286">MRVGFLGTGWIGRHRMQAMIDTGAIEAVAYADPSDEMAAEAARLAPGAARVDGLDSLLGHRLDGIVIATPSALHAEQSIRALEADVAVFCQKPLGRTAGEVGAVVDAARRADRLLGLDLSYRHTEAMRRIRSLIAAGELGRVGAVDLVFHNAYGPGKAWFFDPAQSGGGCVIDLGVHLVDLALWALDFPAVTDVQARLLANGRPLPPGACEDYAVATLTLGDGRVISLACSWNLPAGRDAIIGASFYGEGLGAGFRNLDGSFFDFTAERWRGTATEVLAAPPDDWGGRAAADWARRLAAGERYSAEAERFVDVAEILDRIYGR</sequence>
<feature type="domain" description="GFO/IDH/MocA-like oxidoreductase" evidence="3">
    <location>
        <begin position="127"/>
        <end position="238"/>
    </location>
</feature>
<name>A0A6I4J3L6_9SPHN</name>
<dbReference type="PANTHER" id="PTHR43818">
    <property type="entry name" value="BCDNA.GH03377"/>
    <property type="match status" value="1"/>
</dbReference>
<reference evidence="4 5" key="1">
    <citation type="submission" date="2019-12" db="EMBL/GenBank/DDBJ databases">
        <authorList>
            <person name="Huq M.A."/>
        </authorList>
    </citation>
    <scope>NUCLEOTIDE SEQUENCE [LARGE SCALE GENOMIC DNA]</scope>
    <source>
        <strain evidence="4 5">MAH-20</strain>
    </source>
</reference>
<feature type="domain" description="Gfo/Idh/MocA-like oxidoreductase N-terminal" evidence="2">
    <location>
        <begin position="1"/>
        <end position="116"/>
    </location>
</feature>
<dbReference type="EMBL" id="WQMS01000020">
    <property type="protein sequence ID" value="MVO79342.1"/>
    <property type="molecule type" value="Genomic_DNA"/>
</dbReference>
<organism evidence="4 5">
    <name type="scientific">Sphingomonas horti</name>
    <dbReference type="NCBI Taxonomy" id="2682842"/>
    <lineage>
        <taxon>Bacteria</taxon>
        <taxon>Pseudomonadati</taxon>
        <taxon>Pseudomonadota</taxon>
        <taxon>Alphaproteobacteria</taxon>
        <taxon>Sphingomonadales</taxon>
        <taxon>Sphingomonadaceae</taxon>
        <taxon>Sphingomonas</taxon>
    </lineage>
</organism>
<dbReference type="InterPro" id="IPR000683">
    <property type="entry name" value="Gfo/Idh/MocA-like_OxRdtase_N"/>
</dbReference>
<keyword evidence="5" id="KW-1185">Reference proteome</keyword>